<evidence type="ECO:0000313" key="2">
    <source>
        <dbReference type="EMBL" id="MBI3126597.1"/>
    </source>
</evidence>
<sequence length="287" mass="29810">MARIAGESPRTARYFKLSPVGVDDPVILCAEISGEGSWVFLVPGLGDTVWAWRKIVPWLETAHHVAAVEPRGHGRSASPAGPYSVEAMAGDLARLAEALGAKRPVLIGQGLGGRAALLLALERPELAGALVLIGTDPAPPEGGQREALLAQRAPAAGGNLQAAYKARKAAGALPRGMTPKERAEHHRLFLRNAPRGYAASLEAALGGPDLTPRLAELRCPILAVAGEKDAGGADAARRLAGAAPGGEAVVVEGAGAFVQLDRPESLLALLEEFFRKHSVARREPGSS</sequence>
<feature type="domain" description="AB hydrolase-1" evidence="1">
    <location>
        <begin position="38"/>
        <end position="263"/>
    </location>
</feature>
<name>A0A932MMJ5_UNCTE</name>
<dbReference type="InterPro" id="IPR000073">
    <property type="entry name" value="AB_hydrolase_1"/>
</dbReference>
<dbReference type="Pfam" id="PF00561">
    <property type="entry name" value="Abhydrolase_1"/>
    <property type="match status" value="1"/>
</dbReference>
<evidence type="ECO:0000313" key="3">
    <source>
        <dbReference type="Proteomes" id="UP000782312"/>
    </source>
</evidence>
<gene>
    <name evidence="2" type="ORF">HYZ11_03225</name>
</gene>
<dbReference type="InterPro" id="IPR050228">
    <property type="entry name" value="Carboxylesterase_BioH"/>
</dbReference>
<proteinExistence type="predicted"/>
<dbReference type="Proteomes" id="UP000782312">
    <property type="component" value="Unassembled WGS sequence"/>
</dbReference>
<organism evidence="2 3">
    <name type="scientific">Tectimicrobiota bacterium</name>
    <dbReference type="NCBI Taxonomy" id="2528274"/>
    <lineage>
        <taxon>Bacteria</taxon>
        <taxon>Pseudomonadati</taxon>
        <taxon>Nitrospinota/Tectimicrobiota group</taxon>
        <taxon>Candidatus Tectimicrobiota</taxon>
    </lineage>
</organism>
<dbReference type="SUPFAM" id="SSF53474">
    <property type="entry name" value="alpha/beta-Hydrolases"/>
    <property type="match status" value="1"/>
</dbReference>
<dbReference type="PANTHER" id="PTHR43194">
    <property type="entry name" value="HYDROLASE ALPHA/BETA FOLD FAMILY"/>
    <property type="match status" value="1"/>
</dbReference>
<dbReference type="GO" id="GO:0016787">
    <property type="term" value="F:hydrolase activity"/>
    <property type="evidence" value="ECO:0007669"/>
    <property type="project" value="UniProtKB-KW"/>
</dbReference>
<keyword evidence="2" id="KW-0378">Hydrolase</keyword>
<comment type="caution">
    <text evidence="2">The sequence shown here is derived from an EMBL/GenBank/DDBJ whole genome shotgun (WGS) entry which is preliminary data.</text>
</comment>
<accession>A0A932MMJ5</accession>
<evidence type="ECO:0000259" key="1">
    <source>
        <dbReference type="Pfam" id="PF00561"/>
    </source>
</evidence>
<protein>
    <submittedName>
        <fullName evidence="2">Alpha/beta fold hydrolase</fullName>
    </submittedName>
</protein>
<dbReference type="InterPro" id="IPR029058">
    <property type="entry name" value="AB_hydrolase_fold"/>
</dbReference>
<dbReference type="Gene3D" id="3.40.50.1820">
    <property type="entry name" value="alpha/beta hydrolase"/>
    <property type="match status" value="1"/>
</dbReference>
<dbReference type="PANTHER" id="PTHR43194:SF2">
    <property type="entry name" value="PEROXISOMAL MEMBRANE PROTEIN LPX1"/>
    <property type="match status" value="1"/>
</dbReference>
<dbReference type="EMBL" id="JACPUR010000005">
    <property type="protein sequence ID" value="MBI3126597.1"/>
    <property type="molecule type" value="Genomic_DNA"/>
</dbReference>
<dbReference type="AlphaFoldDB" id="A0A932MMJ5"/>
<reference evidence="2" key="1">
    <citation type="submission" date="2020-07" db="EMBL/GenBank/DDBJ databases">
        <title>Huge and variable diversity of episymbiotic CPR bacteria and DPANN archaea in groundwater ecosystems.</title>
        <authorList>
            <person name="He C.Y."/>
            <person name="Keren R."/>
            <person name="Whittaker M."/>
            <person name="Farag I.F."/>
            <person name="Doudna J."/>
            <person name="Cate J.H.D."/>
            <person name="Banfield J.F."/>
        </authorList>
    </citation>
    <scope>NUCLEOTIDE SEQUENCE</scope>
    <source>
        <strain evidence="2">NC_groundwater_763_Ag_S-0.2um_68_21</strain>
    </source>
</reference>